<dbReference type="PRINTS" id="PR01268">
    <property type="entry name" value="GSTRNSFRASEP"/>
</dbReference>
<dbReference type="Proteomes" id="UP000694892">
    <property type="component" value="Chromosome 3L"/>
</dbReference>
<dbReference type="PANTHER" id="PTHR11571:SF265">
    <property type="entry name" value="GLUTATHIONE S-TRANSFERASE P 1"/>
    <property type="match status" value="1"/>
</dbReference>
<dbReference type="GO" id="GO:0005634">
    <property type="term" value="C:nucleus"/>
    <property type="evidence" value="ECO:0007669"/>
    <property type="project" value="UniProtKB-SubCell"/>
</dbReference>
<dbReference type="Pfam" id="PF02798">
    <property type="entry name" value="GST_N"/>
    <property type="match status" value="1"/>
</dbReference>
<dbReference type="SFLD" id="SFLDG01205">
    <property type="entry name" value="AMPS.1"/>
    <property type="match status" value="1"/>
</dbReference>
<dbReference type="PROSITE" id="PS50404">
    <property type="entry name" value="GST_NTER"/>
    <property type="match status" value="1"/>
</dbReference>
<dbReference type="EC" id="2.5.1.18" evidence="4"/>
<evidence type="ECO:0000256" key="3">
    <source>
        <dbReference type="ARBA" id="ARBA00022679"/>
    </source>
</evidence>
<dbReference type="InterPro" id="IPR010987">
    <property type="entry name" value="Glutathione-S-Trfase_C-like"/>
</dbReference>
<accession>A0A974DEX1</accession>
<dbReference type="InterPro" id="IPR036249">
    <property type="entry name" value="Thioredoxin-like_sf"/>
</dbReference>
<dbReference type="SUPFAM" id="SSF52833">
    <property type="entry name" value="Thioredoxin-like"/>
    <property type="match status" value="1"/>
</dbReference>
<dbReference type="CDD" id="cd03076">
    <property type="entry name" value="GST_N_Pi"/>
    <property type="match status" value="1"/>
</dbReference>
<evidence type="ECO:0000259" key="5">
    <source>
        <dbReference type="PROSITE" id="PS50404"/>
    </source>
</evidence>
<reference evidence="8" key="1">
    <citation type="journal article" date="2016" name="Nature">
        <title>Genome evolution in the allotetraploid frog Xenopus laevis.</title>
        <authorList>
            <person name="Session A.M."/>
            <person name="Uno Y."/>
            <person name="Kwon T."/>
            <person name="Chapman J.A."/>
            <person name="Toyoda A."/>
            <person name="Takahashi S."/>
            <person name="Fukui A."/>
            <person name="Hikosaka A."/>
            <person name="Suzuki A."/>
            <person name="Kondo M."/>
            <person name="van Heeringen S.J."/>
            <person name="Quigley I."/>
            <person name="Heinz S."/>
            <person name="Ogino H."/>
            <person name="Ochi H."/>
            <person name="Hellsten U."/>
            <person name="Lyons J.B."/>
            <person name="Simakov O."/>
            <person name="Putnam N."/>
            <person name="Stites J."/>
            <person name="Kuroki Y."/>
            <person name="Tanaka T."/>
            <person name="Michiue T."/>
            <person name="Watanabe M."/>
            <person name="Bogdanovic O."/>
            <person name="Lister R."/>
            <person name="Georgiou G."/>
            <person name="Paranjpe S.S."/>
            <person name="van Kruijsbergen I."/>
            <person name="Shu S."/>
            <person name="Carlson J."/>
            <person name="Kinoshita T."/>
            <person name="Ohta Y."/>
            <person name="Mawaribuchi S."/>
            <person name="Jenkins J."/>
            <person name="Grimwood J."/>
            <person name="Schmutz J."/>
            <person name="Mitros T."/>
            <person name="Mozaffari S.V."/>
            <person name="Suzuki Y."/>
            <person name="Haramoto Y."/>
            <person name="Yamamoto T.S."/>
            <person name="Takagi C."/>
            <person name="Heald R."/>
            <person name="Miller K."/>
            <person name="Haudenschild C."/>
            <person name="Kitzman J."/>
            <person name="Nakayama T."/>
            <person name="Izutsu Y."/>
            <person name="Robert J."/>
            <person name="Fortriede J."/>
            <person name="Burns K."/>
            <person name="Lotay V."/>
            <person name="Karimi K."/>
            <person name="Yasuoka Y."/>
            <person name="Dichmann D.S."/>
            <person name="Flajnik M.F."/>
            <person name="Houston D.W."/>
            <person name="Shendure J."/>
            <person name="DuPasquier L."/>
            <person name="Vize P.D."/>
            <person name="Zorn A.M."/>
            <person name="Ito M."/>
            <person name="Marcotte E.M."/>
            <person name="Wallingford J.B."/>
            <person name="Ito Y."/>
            <person name="Asashima M."/>
            <person name="Ueno N."/>
            <person name="Matsuda Y."/>
            <person name="Veenstra G.J."/>
            <person name="Fujiyama A."/>
            <person name="Harland R.M."/>
            <person name="Taira M."/>
            <person name="Rokhsar D.S."/>
        </authorList>
    </citation>
    <scope>NUCLEOTIDE SEQUENCE [LARGE SCALE GENOMIC DNA]</scope>
    <source>
        <strain evidence="8">J</strain>
    </source>
</reference>
<proteinExistence type="inferred from homology"/>
<feature type="domain" description="GST N-terminal" evidence="5">
    <location>
        <begin position="2"/>
        <end position="83"/>
    </location>
</feature>
<keyword evidence="4" id="KW-0963">Cytoplasm</keyword>
<dbReference type="Gene3D" id="3.40.30.10">
    <property type="entry name" value="Glutaredoxin"/>
    <property type="match status" value="1"/>
</dbReference>
<dbReference type="PANTHER" id="PTHR11571">
    <property type="entry name" value="GLUTATHIONE S-TRANSFERASE"/>
    <property type="match status" value="1"/>
</dbReference>
<dbReference type="Pfam" id="PF14497">
    <property type="entry name" value="GST_C_3"/>
    <property type="match status" value="1"/>
</dbReference>
<comment type="similarity">
    <text evidence="1 4">Belongs to the GST superfamily. Pi family.</text>
</comment>
<dbReference type="GO" id="GO:0005829">
    <property type="term" value="C:cytosol"/>
    <property type="evidence" value="ECO:0007669"/>
    <property type="project" value="TreeGrafter"/>
</dbReference>
<dbReference type="GO" id="GO:0006749">
    <property type="term" value="P:glutathione metabolic process"/>
    <property type="evidence" value="ECO:0007669"/>
    <property type="project" value="UniProtKB-UniRule"/>
</dbReference>
<dbReference type="SUPFAM" id="SSF47616">
    <property type="entry name" value="GST C-terminal domain-like"/>
    <property type="match status" value="1"/>
</dbReference>
<comment type="catalytic activity">
    <reaction evidence="4">
        <text>RX + glutathione = an S-substituted glutathione + a halide anion + H(+)</text>
        <dbReference type="Rhea" id="RHEA:16437"/>
        <dbReference type="ChEBI" id="CHEBI:15378"/>
        <dbReference type="ChEBI" id="CHEBI:16042"/>
        <dbReference type="ChEBI" id="CHEBI:17792"/>
        <dbReference type="ChEBI" id="CHEBI:57925"/>
        <dbReference type="ChEBI" id="CHEBI:90779"/>
        <dbReference type="EC" id="2.5.1.18"/>
    </reaction>
</comment>
<keyword evidence="4" id="KW-0496">Mitochondrion</keyword>
<dbReference type="InterPro" id="IPR003082">
    <property type="entry name" value="GST_pi"/>
</dbReference>
<dbReference type="PROSITE" id="PS50405">
    <property type="entry name" value="GST_CTER"/>
    <property type="match status" value="1"/>
</dbReference>
<evidence type="ECO:0000256" key="1">
    <source>
        <dbReference type="ARBA" id="ARBA00007297"/>
    </source>
</evidence>
<evidence type="ECO:0000256" key="4">
    <source>
        <dbReference type="RuleBase" id="RU368105"/>
    </source>
</evidence>
<evidence type="ECO:0000313" key="7">
    <source>
        <dbReference type="EMBL" id="OCT90744.1"/>
    </source>
</evidence>
<evidence type="ECO:0000313" key="8">
    <source>
        <dbReference type="Proteomes" id="UP000694892"/>
    </source>
</evidence>
<dbReference type="EMBL" id="CM004470">
    <property type="protein sequence ID" value="OCT90744.1"/>
    <property type="molecule type" value="Genomic_DNA"/>
</dbReference>
<dbReference type="InterPro" id="IPR004046">
    <property type="entry name" value="GST_C"/>
</dbReference>
<dbReference type="Gene3D" id="1.20.1050.10">
    <property type="match status" value="1"/>
</dbReference>
<gene>
    <name evidence="7" type="ORF">XELAEV_18019361mg</name>
</gene>
<dbReference type="FunFam" id="1.20.1050.10:FF:000020">
    <property type="entry name" value="Glutathione S-transferase P 1"/>
    <property type="match status" value="1"/>
</dbReference>
<evidence type="ECO:0000256" key="2">
    <source>
        <dbReference type="ARBA" id="ARBA00011738"/>
    </source>
</evidence>
<dbReference type="CDD" id="cd03210">
    <property type="entry name" value="GST_C_Pi"/>
    <property type="match status" value="1"/>
</dbReference>
<dbReference type="GO" id="GO:0004364">
    <property type="term" value="F:glutathione transferase activity"/>
    <property type="evidence" value="ECO:0007669"/>
    <property type="project" value="UniProtKB-UniRule"/>
</dbReference>
<dbReference type="SFLD" id="SFLDG00363">
    <property type="entry name" value="AMPS_(cytGST):_Alpha-__Mu-__Pi"/>
    <property type="match status" value="1"/>
</dbReference>
<sequence length="212" mass="24414">MPGYVLTYFPVRGRAEPIRLLLADQGISWKEDEVQIPDWFSGKDARKKEAVFGQLPQFQDGDYVLYQSNSILRYLGNKHGLTGANDEERGHIDMVNDGVEDLRQKYGRLIFFEYETGKDKYLKDLPSQLDFFERILSKNANGSKFVVGQKISFADYNLLDILQCHLDLCSKSLSAYPLLTAYVERLVARPKISEYLKSDARNKRPITPKHKK</sequence>
<dbReference type="SFLD" id="SFLDS00019">
    <property type="entry name" value="Glutathione_Transferase_(cytos"/>
    <property type="match status" value="1"/>
</dbReference>
<protein>
    <recommendedName>
        <fullName evidence="4">Glutathione S-transferase</fullName>
        <ecNumber evidence="4">2.5.1.18</ecNumber>
    </recommendedName>
    <alternativeName>
        <fullName evidence="4">GST class-pi</fullName>
    </alternativeName>
</protein>
<comment type="subunit">
    <text evidence="2 4">Homodimer.</text>
</comment>
<comment type="function">
    <text evidence="4">Conjugation of reduced glutathione to a wide number of exogenous and endogenous hydrophobic electrophiles.</text>
</comment>
<dbReference type="InterPro" id="IPR040079">
    <property type="entry name" value="Glutathione_S-Trfase"/>
</dbReference>
<evidence type="ECO:0000259" key="6">
    <source>
        <dbReference type="PROSITE" id="PS50405"/>
    </source>
</evidence>
<keyword evidence="4" id="KW-0539">Nucleus</keyword>
<organism evidence="7 8">
    <name type="scientific">Xenopus laevis</name>
    <name type="common">African clawed frog</name>
    <dbReference type="NCBI Taxonomy" id="8355"/>
    <lineage>
        <taxon>Eukaryota</taxon>
        <taxon>Metazoa</taxon>
        <taxon>Chordata</taxon>
        <taxon>Craniata</taxon>
        <taxon>Vertebrata</taxon>
        <taxon>Euteleostomi</taxon>
        <taxon>Amphibia</taxon>
        <taxon>Batrachia</taxon>
        <taxon>Anura</taxon>
        <taxon>Pipoidea</taxon>
        <taxon>Pipidae</taxon>
        <taxon>Xenopodinae</taxon>
        <taxon>Xenopus</taxon>
        <taxon>Xenopus</taxon>
    </lineage>
</organism>
<dbReference type="GO" id="GO:0005739">
    <property type="term" value="C:mitochondrion"/>
    <property type="evidence" value="ECO:0007669"/>
    <property type="project" value="UniProtKB-SubCell"/>
</dbReference>
<feature type="domain" description="GST C-terminal" evidence="6">
    <location>
        <begin position="85"/>
        <end position="206"/>
    </location>
</feature>
<name>A0A974DEX1_XENLA</name>
<keyword evidence="3 4" id="KW-0808">Transferase</keyword>
<dbReference type="InterPro" id="IPR036282">
    <property type="entry name" value="Glutathione-S-Trfase_C_sf"/>
</dbReference>
<dbReference type="AlphaFoldDB" id="A0A974DEX1"/>
<dbReference type="OMA" id="ETTHIDM"/>
<comment type="subcellular location">
    <subcellularLocation>
        <location evidence="4">Cytoplasm</location>
    </subcellularLocation>
    <subcellularLocation>
        <location evidence="4">Mitochondrion</location>
    </subcellularLocation>
    <subcellularLocation>
        <location evidence="4">Nucleus</location>
    </subcellularLocation>
</comment>
<dbReference type="InterPro" id="IPR050213">
    <property type="entry name" value="GST_superfamily"/>
</dbReference>
<dbReference type="InterPro" id="IPR004045">
    <property type="entry name" value="Glutathione_S-Trfase_N"/>
</dbReference>